<evidence type="ECO:0000256" key="4">
    <source>
        <dbReference type="ARBA" id="ARBA00023235"/>
    </source>
</evidence>
<keyword evidence="4" id="KW-0413">Isomerase</keyword>
<dbReference type="InterPro" id="IPR048563">
    <property type="entry name" value="CYP38_PsbQ-like"/>
</dbReference>
<feature type="non-terminal residue" evidence="8">
    <location>
        <position position="398"/>
    </location>
</feature>
<dbReference type="InterPro" id="IPR002130">
    <property type="entry name" value="Cyclophilin-type_PPIase_dom"/>
</dbReference>
<evidence type="ECO:0000256" key="1">
    <source>
        <dbReference type="ARBA" id="ARBA00013194"/>
    </source>
</evidence>
<protein>
    <recommendedName>
        <fullName evidence="1">peptidylprolyl isomerase</fullName>
        <ecNumber evidence="1">5.2.1.8</ecNumber>
    </recommendedName>
</protein>
<feature type="region of interest" description="Disordered" evidence="5">
    <location>
        <begin position="34"/>
        <end position="77"/>
    </location>
</feature>
<evidence type="ECO:0000256" key="5">
    <source>
        <dbReference type="SAM" id="MobiDB-lite"/>
    </source>
</evidence>
<dbReference type="Pfam" id="PF00160">
    <property type="entry name" value="Pro_isomerase"/>
    <property type="match status" value="1"/>
</dbReference>
<name>A0A813KEN1_POLGL</name>
<dbReference type="InterPro" id="IPR023222">
    <property type="entry name" value="PsbQ-like_dom_sf"/>
</dbReference>
<evidence type="ECO:0000313" key="8">
    <source>
        <dbReference type="EMBL" id="CAE8698057.1"/>
    </source>
</evidence>
<dbReference type="InterPro" id="IPR029000">
    <property type="entry name" value="Cyclophilin-like_dom_sf"/>
</dbReference>
<dbReference type="SUPFAM" id="SSF50891">
    <property type="entry name" value="Cyclophilin-like"/>
    <property type="match status" value="1"/>
</dbReference>
<dbReference type="EC" id="5.2.1.8" evidence="1"/>
<proteinExistence type="predicted"/>
<dbReference type="PANTHER" id="PTHR43246">
    <property type="entry name" value="PEPTIDYL-PROLYL CIS-TRANS ISOMERASE CYP38, CHLOROPLASTIC"/>
    <property type="match status" value="1"/>
</dbReference>
<feature type="non-terminal residue" evidence="8">
    <location>
        <position position="1"/>
    </location>
</feature>
<evidence type="ECO:0000256" key="3">
    <source>
        <dbReference type="ARBA" id="ARBA00023110"/>
    </source>
</evidence>
<feature type="domain" description="PPIase cyclophilin-type" evidence="6">
    <location>
        <begin position="324"/>
        <end position="391"/>
    </location>
</feature>
<comment type="caution">
    <text evidence="8">The sequence shown here is derived from an EMBL/GenBank/DDBJ whole genome shotgun (WGS) entry which is preliminary data.</text>
</comment>
<dbReference type="InterPro" id="IPR044665">
    <property type="entry name" value="E_coli_cyclophilin_A-like"/>
</dbReference>
<dbReference type="GO" id="GO:0003755">
    <property type="term" value="F:peptidyl-prolyl cis-trans isomerase activity"/>
    <property type="evidence" value="ECO:0007669"/>
    <property type="project" value="UniProtKB-KW"/>
</dbReference>
<reference evidence="8" key="1">
    <citation type="submission" date="2021-02" db="EMBL/GenBank/DDBJ databases">
        <authorList>
            <person name="Dougan E. K."/>
            <person name="Rhodes N."/>
            <person name="Thang M."/>
            <person name="Chan C."/>
        </authorList>
    </citation>
    <scope>NUCLEOTIDE SEQUENCE</scope>
</reference>
<dbReference type="Pfam" id="PF21329">
    <property type="entry name" value="CYP38_PsbQ-like"/>
    <property type="match status" value="1"/>
</dbReference>
<feature type="domain" description="Peptidyl-prolyl cis-trans isomerase CYP38-like PsbQ-like" evidence="7">
    <location>
        <begin position="135"/>
        <end position="230"/>
    </location>
</feature>
<keyword evidence="3" id="KW-0697">Rotamase</keyword>
<dbReference type="Proteomes" id="UP000626109">
    <property type="component" value="Unassembled WGS sequence"/>
</dbReference>
<gene>
    <name evidence="8" type="ORF">PGLA2088_LOCUS30547</name>
</gene>
<dbReference type="EMBL" id="CAJNNW010028866">
    <property type="protein sequence ID" value="CAE8698057.1"/>
    <property type="molecule type" value="Genomic_DNA"/>
</dbReference>
<evidence type="ECO:0000259" key="6">
    <source>
        <dbReference type="Pfam" id="PF00160"/>
    </source>
</evidence>
<sequence length="398" mass="42026">RAMAPARRTKSWAIRAAAAASLVGAASYTSVSFASPGPHQSSSLQQQSLQQQTGYTNGLPAPLGQKGQSRQGLDQDAGSYPRKLAGALAAIAAVCVAFLGPQVELGQVWPVGTAPASARTPGQTTGSGARVNRDCYSLLQLALPLEEILGNDQVKTVRDLQTVIEGLKYSSKLTGSSLAGSVTGSTNDALKLVKDSRKALLKPFAESRKVQAEAKLVEIQAELENVLKGVSLGDVASKPVANPGLIQEESLPLSVASAEASQILLGQFEELMIPPDYSPPIPKDAGTENLPKLIGRATVEFTFKRGPENGKNYAVEAVLYPEAKMTVVCDGWSNPVTAGTFVDLVDKGFYNGMEIQRADGFIIQSGDSGEADEHGYRPAKGEQVRRIPLEVGLKGQKQ</sequence>
<accession>A0A813KEN1</accession>
<evidence type="ECO:0000259" key="7">
    <source>
        <dbReference type="Pfam" id="PF21329"/>
    </source>
</evidence>
<keyword evidence="2" id="KW-0793">Thylakoid</keyword>
<evidence type="ECO:0000313" key="9">
    <source>
        <dbReference type="Proteomes" id="UP000626109"/>
    </source>
</evidence>
<feature type="compositionally biased region" description="Low complexity" evidence="5">
    <location>
        <begin position="40"/>
        <end position="52"/>
    </location>
</feature>
<evidence type="ECO:0000256" key="2">
    <source>
        <dbReference type="ARBA" id="ARBA00023078"/>
    </source>
</evidence>
<dbReference type="Gene3D" id="1.20.120.290">
    <property type="entry name" value="Oxygen-evolving enhancer protein 3 (PsbQ), four-helix up-down bundle"/>
    <property type="match status" value="1"/>
</dbReference>
<organism evidence="8 9">
    <name type="scientific">Polarella glacialis</name>
    <name type="common">Dinoflagellate</name>
    <dbReference type="NCBI Taxonomy" id="89957"/>
    <lineage>
        <taxon>Eukaryota</taxon>
        <taxon>Sar</taxon>
        <taxon>Alveolata</taxon>
        <taxon>Dinophyceae</taxon>
        <taxon>Suessiales</taxon>
        <taxon>Suessiaceae</taxon>
        <taxon>Polarella</taxon>
    </lineage>
</organism>
<dbReference type="Gene3D" id="2.40.100.10">
    <property type="entry name" value="Cyclophilin-like"/>
    <property type="match status" value="1"/>
</dbReference>
<dbReference type="AlphaFoldDB" id="A0A813KEN1"/>